<keyword evidence="3" id="KW-1185">Reference proteome</keyword>
<dbReference type="Proteomes" id="UP000199494">
    <property type="component" value="Unassembled WGS sequence"/>
</dbReference>
<name>A0A222VTS0_9PSEU</name>
<reference evidence="2 3" key="1">
    <citation type="submission" date="2016-10" db="EMBL/GenBank/DDBJ databases">
        <authorList>
            <person name="de Groot N.N."/>
        </authorList>
    </citation>
    <scope>NUCLEOTIDE SEQUENCE [LARGE SCALE GENOMIC DNA]</scope>
    <source>
        <strain evidence="2 3">CGMCC 4.5506</strain>
    </source>
</reference>
<evidence type="ECO:0000313" key="3">
    <source>
        <dbReference type="Proteomes" id="UP000199494"/>
    </source>
</evidence>
<dbReference type="AlphaFoldDB" id="A0A222VTS0"/>
<feature type="region of interest" description="Disordered" evidence="1">
    <location>
        <begin position="1"/>
        <end position="107"/>
    </location>
</feature>
<dbReference type="EMBL" id="FMZE01000008">
    <property type="protein sequence ID" value="SDD39393.1"/>
    <property type="molecule type" value="Genomic_DNA"/>
</dbReference>
<evidence type="ECO:0000313" key="2">
    <source>
        <dbReference type="EMBL" id="SDD39393.1"/>
    </source>
</evidence>
<organism evidence="2 3">
    <name type="scientific">Prauserella marina</name>
    <dbReference type="NCBI Taxonomy" id="530584"/>
    <lineage>
        <taxon>Bacteria</taxon>
        <taxon>Bacillati</taxon>
        <taxon>Actinomycetota</taxon>
        <taxon>Actinomycetes</taxon>
        <taxon>Pseudonocardiales</taxon>
        <taxon>Pseudonocardiaceae</taxon>
        <taxon>Prauserella</taxon>
    </lineage>
</organism>
<feature type="compositionally biased region" description="Low complexity" evidence="1">
    <location>
        <begin position="1"/>
        <end position="28"/>
    </location>
</feature>
<gene>
    <name evidence="2" type="ORF">SAMN05421630_10815</name>
</gene>
<dbReference type="STRING" id="530584.SAMN05421630_10815"/>
<proteinExistence type="predicted"/>
<dbReference type="RefSeq" id="WP_091807563.1">
    <property type="nucleotide sequence ID" value="NZ_CP016353.1"/>
</dbReference>
<feature type="compositionally biased region" description="Low complexity" evidence="1">
    <location>
        <begin position="90"/>
        <end position="101"/>
    </location>
</feature>
<protein>
    <submittedName>
        <fullName evidence="2">Uncharacterized protein</fullName>
    </submittedName>
</protein>
<dbReference type="KEGG" id="pmad:BAY61_22495"/>
<sequence length="332" mass="34581">MTQPQLPEGPAQGAAAQAPAAPEQQAQPVASVLGAPAAPRENTAARTDPATAEAPAGATVRSSAAAEGTAQARGMAAGDGKQGDSEGAARAEAAAASVEHAGNWRHRRHRRLSRLRVGWHDVTPEQLGQLQLSTAWCGFRFGRDQRGAPVVASLFAEEPVTVVVFGELVVSQLLALRALRTGARVVAFSSDIGPWRRLGTERVILPKPGADVALTASASAPVLRVHKASDGPAVSESLPAWTSRLIAVENHSPAHLAFARDADVLCLSRTSPGVAGELAGAGVLSRELAAHLPVLDEDMMIVRTAAGGAVTWLDFTESERERFAPPAMEVSR</sequence>
<accession>A0A222VTS0</accession>
<evidence type="ECO:0000256" key="1">
    <source>
        <dbReference type="SAM" id="MobiDB-lite"/>
    </source>
</evidence>